<dbReference type="Pfam" id="PF01055">
    <property type="entry name" value="Glyco_hydro_31_2nd"/>
    <property type="match status" value="1"/>
</dbReference>
<dbReference type="InterPro" id="IPR017853">
    <property type="entry name" value="GH"/>
</dbReference>
<evidence type="ECO:0000256" key="1">
    <source>
        <dbReference type="ARBA" id="ARBA00007806"/>
    </source>
</evidence>
<name>A0A1V6LPB4_9FLAO</name>
<reference evidence="8 9" key="1">
    <citation type="submission" date="2016-12" db="EMBL/GenBank/DDBJ databases">
        <authorList>
            <person name="Song W.-J."/>
            <person name="Kurnit D.M."/>
        </authorList>
    </citation>
    <scope>NUCLEOTIDE SEQUENCE [LARGE SCALE GENOMIC DNA]</scope>
    <source>
        <strain evidence="8 9">HSG9</strain>
    </source>
</reference>
<dbReference type="Pfam" id="PF17137">
    <property type="entry name" value="DUF5110"/>
    <property type="match status" value="1"/>
</dbReference>
<dbReference type="InterPro" id="IPR000322">
    <property type="entry name" value="Glyco_hydro_31_TIM"/>
</dbReference>
<comment type="similarity">
    <text evidence="1 2">Belongs to the glycosyl hydrolase 31 family.</text>
</comment>
<dbReference type="GO" id="GO:0030246">
    <property type="term" value="F:carbohydrate binding"/>
    <property type="evidence" value="ECO:0007669"/>
    <property type="project" value="InterPro"/>
</dbReference>
<evidence type="ECO:0000313" key="9">
    <source>
        <dbReference type="Proteomes" id="UP000191680"/>
    </source>
</evidence>
<dbReference type="Pfam" id="PF21365">
    <property type="entry name" value="Glyco_hydro_31_3rd"/>
    <property type="match status" value="1"/>
</dbReference>
<dbReference type="PANTHER" id="PTHR43863">
    <property type="entry name" value="HYDROLASE, PUTATIVE (AFU_ORTHOLOGUE AFUA_1G03140)-RELATED"/>
    <property type="match status" value="1"/>
</dbReference>
<sequence>MAIKKIKLLIYLQFAFVFGNTFAQENLGDYQSSLKTNPSEYIFTTTKGKVRIQILQDNLVRISTSWEGDFYESNPLMVPDKKWPTAQTSFLENETFIELVTNAILIKITKSPFKISFLDTNRKTLLGEGNLARGGFKSKEKVGFSKTLEAEEHFFGLGERMDVLDRKGTKTKLNVGRGQGLPHIVGAYNILEANYSPIPFLMSTKGYGLFFNTAYPTEWDLGYSDTSKITATASGGKLDYYFMAGPSFKTILSNYTALTGRAPLLPKFAHGLHVGTYSGGTWGHEAETSDTYVVELAKKFRANKIPVDVLHLDSTWRIFGENGGKGATSFEWRDTFRNPKAMFDSVYAQNFSMVGVHLRPRFDNGKTMRLLDKARALNHVYPEPNGTGEFVNFFEQSAVDWWWSNGVMNVAKQGAMFLKTDEGSAFGHKANESDKTGPQGKEIVPLHNLFPLAYARAPFLKFQDFNKVRGLNLTREGYAGIQRYPYIFAGDWPSEWQYFEPVILAGLNIGMSGVGYWGHCMGGFEHVSDVELYMRWVQFGMLSPVAHLFGMEHPSYKEPWNYGEEALANFKKYDELRYKLLPYIYSSAYQQYKTGVPLMRALVLDHQDDEQTYGITDQYMFGPNLLVCPVTTKGAQTRVVYLPEGKWIDFWSGEIYDGKQRISVLTPKNHLPLFVRSGSIIPQQKLVQFIDKEPVKNIWLHFYGNNAGEFNLYDDDGSSMAYQTKNDFALTKVKMTEWQGDSRQVFIEKPTGNYRLNERNYWLKFNLEAAPSKVVLNNKPLAQKGTNGNKSPHYSYENGELQVFIPQANLNSIILKIFR</sequence>
<dbReference type="CDD" id="cd06589">
    <property type="entry name" value="GH31"/>
    <property type="match status" value="1"/>
</dbReference>
<feature type="signal peptide" evidence="3">
    <location>
        <begin position="1"/>
        <end position="23"/>
    </location>
</feature>
<evidence type="ECO:0000259" key="4">
    <source>
        <dbReference type="Pfam" id="PF01055"/>
    </source>
</evidence>
<dbReference type="Pfam" id="PF13802">
    <property type="entry name" value="Gal_mutarotas_2"/>
    <property type="match status" value="1"/>
</dbReference>
<dbReference type="Proteomes" id="UP000191680">
    <property type="component" value="Unassembled WGS sequence"/>
</dbReference>
<keyword evidence="2" id="KW-0378">Hydrolase</keyword>
<dbReference type="RefSeq" id="WP_080319601.1">
    <property type="nucleotide sequence ID" value="NZ_MTBC01000009.1"/>
</dbReference>
<keyword evidence="3" id="KW-0732">Signal</keyword>
<dbReference type="GO" id="GO:0004553">
    <property type="term" value="F:hydrolase activity, hydrolyzing O-glycosyl compounds"/>
    <property type="evidence" value="ECO:0007669"/>
    <property type="project" value="InterPro"/>
</dbReference>
<dbReference type="InterPro" id="IPR011013">
    <property type="entry name" value="Gal_mutarotase_sf_dom"/>
</dbReference>
<feature type="domain" description="Glycosyl hydrolase family 31 C-terminal" evidence="7">
    <location>
        <begin position="595"/>
        <end position="681"/>
    </location>
</feature>
<dbReference type="InterPro" id="IPR051816">
    <property type="entry name" value="Glycosyl_Hydrolase_31"/>
</dbReference>
<evidence type="ECO:0000259" key="6">
    <source>
        <dbReference type="Pfam" id="PF17137"/>
    </source>
</evidence>
<dbReference type="AlphaFoldDB" id="A0A1V6LPB4"/>
<dbReference type="PANTHER" id="PTHR43863:SF2">
    <property type="entry name" value="MALTASE-GLUCOAMYLASE"/>
    <property type="match status" value="1"/>
</dbReference>
<accession>A0A1V6LPB4</accession>
<dbReference type="InterPro" id="IPR048395">
    <property type="entry name" value="Glyco_hydro_31_C"/>
</dbReference>
<keyword evidence="2 8" id="KW-0326">Glycosidase</keyword>
<dbReference type="GO" id="GO:0005975">
    <property type="term" value="P:carbohydrate metabolic process"/>
    <property type="evidence" value="ECO:0007669"/>
    <property type="project" value="InterPro"/>
</dbReference>
<keyword evidence="9" id="KW-1185">Reference proteome</keyword>
<dbReference type="InterPro" id="IPR013780">
    <property type="entry name" value="Glyco_hydro_b"/>
</dbReference>
<feature type="domain" description="Glycoside hydrolase family 31 N-terminal" evidence="5">
    <location>
        <begin position="50"/>
        <end position="220"/>
    </location>
</feature>
<dbReference type="SUPFAM" id="SSF74650">
    <property type="entry name" value="Galactose mutarotase-like"/>
    <property type="match status" value="1"/>
</dbReference>
<feature type="domain" description="DUF5110" evidence="6">
    <location>
        <begin position="700"/>
        <end position="766"/>
    </location>
</feature>
<dbReference type="InterPro" id="IPR025887">
    <property type="entry name" value="Glyco_hydro_31_N_dom"/>
</dbReference>
<comment type="caution">
    <text evidence="8">The sequence shown here is derived from an EMBL/GenBank/DDBJ whole genome shotgun (WGS) entry which is preliminary data.</text>
</comment>
<proteinExistence type="inferred from homology"/>
<dbReference type="InterPro" id="IPR033403">
    <property type="entry name" value="DUF5110"/>
</dbReference>
<evidence type="ECO:0000259" key="7">
    <source>
        <dbReference type="Pfam" id="PF21365"/>
    </source>
</evidence>
<dbReference type="Gene3D" id="3.20.20.80">
    <property type="entry name" value="Glycosidases"/>
    <property type="match status" value="1"/>
</dbReference>
<feature type="chain" id="PRO_5013161666" evidence="3">
    <location>
        <begin position="24"/>
        <end position="819"/>
    </location>
</feature>
<gene>
    <name evidence="8" type="ORF">BUL40_13000</name>
</gene>
<evidence type="ECO:0000256" key="3">
    <source>
        <dbReference type="SAM" id="SignalP"/>
    </source>
</evidence>
<dbReference type="Gene3D" id="2.60.40.1180">
    <property type="entry name" value="Golgi alpha-mannosidase II"/>
    <property type="match status" value="2"/>
</dbReference>
<evidence type="ECO:0000256" key="2">
    <source>
        <dbReference type="RuleBase" id="RU361185"/>
    </source>
</evidence>
<organism evidence="8 9">
    <name type="scientific">Croceivirga radicis</name>
    <dbReference type="NCBI Taxonomy" id="1929488"/>
    <lineage>
        <taxon>Bacteria</taxon>
        <taxon>Pseudomonadati</taxon>
        <taxon>Bacteroidota</taxon>
        <taxon>Flavobacteriia</taxon>
        <taxon>Flavobacteriales</taxon>
        <taxon>Flavobacteriaceae</taxon>
        <taxon>Croceivirga</taxon>
    </lineage>
</organism>
<dbReference type="CDD" id="cd14752">
    <property type="entry name" value="GH31_N"/>
    <property type="match status" value="1"/>
</dbReference>
<dbReference type="OrthoDB" id="176168at2"/>
<dbReference type="SUPFAM" id="SSF51445">
    <property type="entry name" value="(Trans)glycosidases"/>
    <property type="match status" value="1"/>
</dbReference>
<dbReference type="EMBL" id="MTBC01000009">
    <property type="protein sequence ID" value="OQD42021.1"/>
    <property type="molecule type" value="Genomic_DNA"/>
</dbReference>
<feature type="domain" description="Glycoside hydrolase family 31 TIM barrel" evidence="4">
    <location>
        <begin position="263"/>
        <end position="586"/>
    </location>
</feature>
<evidence type="ECO:0000259" key="5">
    <source>
        <dbReference type="Pfam" id="PF13802"/>
    </source>
</evidence>
<dbReference type="SUPFAM" id="SSF51011">
    <property type="entry name" value="Glycosyl hydrolase domain"/>
    <property type="match status" value="1"/>
</dbReference>
<dbReference type="Gene3D" id="2.60.40.1760">
    <property type="entry name" value="glycosyl hydrolase (family 31)"/>
    <property type="match status" value="1"/>
</dbReference>
<evidence type="ECO:0000313" key="8">
    <source>
        <dbReference type="EMBL" id="OQD42021.1"/>
    </source>
</evidence>
<protein>
    <submittedName>
        <fullName evidence="8">Alpha-glycosidase</fullName>
    </submittedName>
</protein>